<dbReference type="InterPro" id="IPR019786">
    <property type="entry name" value="Zinc_finger_PHD-type_CS"/>
</dbReference>
<evidence type="ECO:0000256" key="1">
    <source>
        <dbReference type="ARBA" id="ARBA00004123"/>
    </source>
</evidence>
<dbReference type="SUPFAM" id="SSF57903">
    <property type="entry name" value="FYVE/PHD zinc finger"/>
    <property type="match status" value="1"/>
</dbReference>
<dbReference type="InterPro" id="IPR002857">
    <property type="entry name" value="Znf_CXXC"/>
</dbReference>
<dbReference type="GO" id="GO:0048188">
    <property type="term" value="C:Set1C/COMPASS complex"/>
    <property type="evidence" value="ECO:0007669"/>
    <property type="project" value="InterPro"/>
</dbReference>
<evidence type="ECO:0000259" key="13">
    <source>
        <dbReference type="PROSITE" id="PS51058"/>
    </source>
</evidence>
<evidence type="ECO:0000256" key="10">
    <source>
        <dbReference type="PROSITE-ProRule" id="PRU00509"/>
    </source>
</evidence>
<dbReference type="PROSITE" id="PS01359">
    <property type="entry name" value="ZF_PHD_1"/>
    <property type="match status" value="1"/>
</dbReference>
<organism evidence="14">
    <name type="scientific">Cacopsylla melanoneura</name>
    <dbReference type="NCBI Taxonomy" id="428564"/>
    <lineage>
        <taxon>Eukaryota</taxon>
        <taxon>Metazoa</taxon>
        <taxon>Ecdysozoa</taxon>
        <taxon>Arthropoda</taxon>
        <taxon>Hexapoda</taxon>
        <taxon>Insecta</taxon>
        <taxon>Pterygota</taxon>
        <taxon>Neoptera</taxon>
        <taxon>Paraneoptera</taxon>
        <taxon>Hemiptera</taxon>
        <taxon>Sternorrhyncha</taxon>
        <taxon>Psylloidea</taxon>
        <taxon>Psyllidae</taxon>
        <taxon>Psyllinae</taxon>
        <taxon>Cacopsylla</taxon>
    </lineage>
</organism>
<keyword evidence="6" id="KW-0238">DNA-binding</keyword>
<keyword evidence="7" id="KW-0804">Transcription</keyword>
<feature type="region of interest" description="Disordered" evidence="11">
    <location>
        <begin position="205"/>
        <end position="233"/>
    </location>
</feature>
<keyword evidence="3 10" id="KW-0863">Zinc-finger</keyword>
<dbReference type="EMBL" id="HBUF01015595">
    <property type="protein sequence ID" value="CAG6609645.1"/>
    <property type="molecule type" value="Transcribed_RNA"/>
</dbReference>
<dbReference type="Pfam" id="PF12269">
    <property type="entry name" value="CpG_bind_C"/>
    <property type="match status" value="1"/>
</dbReference>
<name>A0A8D8LQM5_9HEMI</name>
<feature type="region of interest" description="Disordered" evidence="11">
    <location>
        <begin position="95"/>
        <end position="151"/>
    </location>
</feature>
<dbReference type="EMBL" id="HBUF01539303">
    <property type="protein sequence ID" value="CAG6754446.1"/>
    <property type="molecule type" value="Transcribed_RNA"/>
</dbReference>
<dbReference type="EMBL" id="HBUF01368736">
    <property type="protein sequence ID" value="CAG6725003.1"/>
    <property type="molecule type" value="Transcribed_RNA"/>
</dbReference>
<evidence type="ECO:0000313" key="14">
    <source>
        <dbReference type="EMBL" id="CAG6609646.1"/>
    </source>
</evidence>
<reference evidence="14" key="1">
    <citation type="submission" date="2021-05" db="EMBL/GenBank/DDBJ databases">
        <authorList>
            <person name="Alioto T."/>
            <person name="Alioto T."/>
            <person name="Gomez Garrido J."/>
        </authorList>
    </citation>
    <scope>NUCLEOTIDE SEQUENCE</scope>
</reference>
<dbReference type="GO" id="GO:0003677">
    <property type="term" value="F:DNA binding"/>
    <property type="evidence" value="ECO:0007669"/>
    <property type="project" value="UniProtKB-KW"/>
</dbReference>
<dbReference type="SMART" id="SM00249">
    <property type="entry name" value="PHD"/>
    <property type="match status" value="1"/>
</dbReference>
<accession>A0A8D8LQM5</accession>
<proteinExistence type="predicted"/>
<evidence type="ECO:0000256" key="8">
    <source>
        <dbReference type="ARBA" id="ARBA00023242"/>
    </source>
</evidence>
<dbReference type="InterPro" id="IPR001965">
    <property type="entry name" value="Znf_PHD"/>
</dbReference>
<keyword evidence="5" id="KW-0805">Transcription regulation</keyword>
<dbReference type="PANTHER" id="PTHR46174">
    <property type="entry name" value="CXXC-TYPE ZINC FINGER PROTEIN 1"/>
    <property type="match status" value="1"/>
</dbReference>
<dbReference type="Pfam" id="PF02008">
    <property type="entry name" value="zf-CXXC"/>
    <property type="match status" value="1"/>
</dbReference>
<dbReference type="EMBL" id="HBUF01539304">
    <property type="protein sequence ID" value="CAG6754447.1"/>
    <property type="molecule type" value="Transcribed_RNA"/>
</dbReference>
<evidence type="ECO:0000256" key="4">
    <source>
        <dbReference type="ARBA" id="ARBA00022833"/>
    </source>
</evidence>
<keyword evidence="8" id="KW-0539">Nucleus</keyword>
<evidence type="ECO:0000256" key="2">
    <source>
        <dbReference type="ARBA" id="ARBA00022723"/>
    </source>
</evidence>
<dbReference type="PROSITE" id="PS50016">
    <property type="entry name" value="ZF_PHD_2"/>
    <property type="match status" value="1"/>
</dbReference>
<dbReference type="InterPro" id="IPR011011">
    <property type="entry name" value="Znf_FYVE_PHD"/>
</dbReference>
<protein>
    <recommendedName>
        <fullName evidence="9">CXXC-type zinc finger protein 1</fullName>
    </recommendedName>
</protein>
<dbReference type="GO" id="GO:0008270">
    <property type="term" value="F:zinc ion binding"/>
    <property type="evidence" value="ECO:0007669"/>
    <property type="project" value="UniProtKB-KW"/>
</dbReference>
<evidence type="ECO:0000256" key="5">
    <source>
        <dbReference type="ARBA" id="ARBA00023015"/>
    </source>
</evidence>
<dbReference type="GO" id="GO:0045893">
    <property type="term" value="P:positive regulation of DNA-templated transcription"/>
    <property type="evidence" value="ECO:0007669"/>
    <property type="project" value="TreeGrafter"/>
</dbReference>
<evidence type="ECO:0000256" key="9">
    <source>
        <dbReference type="ARBA" id="ARBA00023828"/>
    </source>
</evidence>
<comment type="subcellular location">
    <subcellularLocation>
        <location evidence="1">Nucleus</location>
    </subcellularLocation>
</comment>
<dbReference type="PROSITE" id="PS51058">
    <property type="entry name" value="ZF_CXXC"/>
    <property type="match status" value="1"/>
</dbReference>
<sequence>MSSKLSKEEIARQFQLPERKSKIATLIKHDEDRNKQYCICRSSDSSRFMIGCDACEEWYHGDCIGISEKESKQMKQYFCDKCRKLDTTLYTKLTSKASQQRSSQHKSSQHTASAGGNKYEEDPDFGFDQEKKKKEKKQRQKSWSEKPEKRSYHRRKGKRCGQCTHCDRDDDCGRCVMCAEMRKFGGMGLSKNMCLMRQCKKYPVKIKPPSSTKHRKREDSTSDEDETQSDSGQCCGPECVNLARDESKYCSDSCGLKMATNRLYQVLPSRLQEWSLTPCQAELNNQAQLEKVRTSQSSVRDILRELDKRHIELDSILERSKRAIVDVSVKQDEEDGGEESSIYCITCGHEVQTRAAIKHMEKCFNKYESQASFGSIYKTRIDGNNMFCDFYNPANRTYCKRLRVICPEHGKEPKVSEFEVCGCPLVTNVFSLTGEFCRASKKHCVKHYCWEKLRRAEIDMERVRQWLKLDELLEQERQIRLRMTSRAGVLSLMLHSTYNHEIMDNRKQAEDDHAYT</sequence>
<dbReference type="Gene3D" id="3.30.40.10">
    <property type="entry name" value="Zinc/RING finger domain, C3HC4 (zinc finger)"/>
    <property type="match status" value="1"/>
</dbReference>
<dbReference type="EMBL" id="HBUF01368737">
    <property type="protein sequence ID" value="CAG6725005.1"/>
    <property type="molecule type" value="Transcribed_RNA"/>
</dbReference>
<dbReference type="Pfam" id="PF00628">
    <property type="entry name" value="PHD"/>
    <property type="match status" value="1"/>
</dbReference>
<dbReference type="InterPro" id="IPR019787">
    <property type="entry name" value="Znf_PHD-finger"/>
</dbReference>
<evidence type="ECO:0000259" key="12">
    <source>
        <dbReference type="PROSITE" id="PS50016"/>
    </source>
</evidence>
<dbReference type="PANTHER" id="PTHR46174:SF1">
    <property type="entry name" value="CXXC-TYPE ZINC FINGER PROTEIN 1"/>
    <property type="match status" value="1"/>
</dbReference>
<keyword evidence="2" id="KW-0479">Metal-binding</keyword>
<feature type="domain" description="CXXC-type" evidence="13">
    <location>
        <begin position="151"/>
        <end position="200"/>
    </location>
</feature>
<evidence type="ECO:0000256" key="3">
    <source>
        <dbReference type="ARBA" id="ARBA00022771"/>
    </source>
</evidence>
<dbReference type="InterPro" id="IPR013083">
    <property type="entry name" value="Znf_RING/FYVE/PHD"/>
</dbReference>
<evidence type="ECO:0000256" key="6">
    <source>
        <dbReference type="ARBA" id="ARBA00023125"/>
    </source>
</evidence>
<dbReference type="InterPro" id="IPR022056">
    <property type="entry name" value="CpG-bd_C"/>
</dbReference>
<dbReference type="EMBL" id="HBUF01015596">
    <property type="protein sequence ID" value="CAG6609646.1"/>
    <property type="molecule type" value="Transcribed_RNA"/>
</dbReference>
<dbReference type="InterPro" id="IPR037869">
    <property type="entry name" value="Spp1/CFP1"/>
</dbReference>
<dbReference type="EMBL" id="HBUF01199217">
    <property type="protein sequence ID" value="CAG6661276.1"/>
    <property type="molecule type" value="Transcribed_RNA"/>
</dbReference>
<evidence type="ECO:0000256" key="11">
    <source>
        <dbReference type="SAM" id="MobiDB-lite"/>
    </source>
</evidence>
<keyword evidence="4" id="KW-0862">Zinc</keyword>
<evidence type="ECO:0000256" key="7">
    <source>
        <dbReference type="ARBA" id="ARBA00023163"/>
    </source>
</evidence>
<dbReference type="AlphaFoldDB" id="A0A8D8LQM5"/>
<feature type="domain" description="PHD-type" evidence="12">
    <location>
        <begin position="35"/>
        <end position="85"/>
    </location>
</feature>